<reference evidence="1" key="2">
    <citation type="submission" date="2018-10" db="EMBL/GenBank/DDBJ databases">
        <authorList>
            <person name="Whitman W."/>
            <person name="Huntemann M."/>
            <person name="Clum A."/>
            <person name="Pillay M."/>
            <person name="Palaniappan K."/>
            <person name="Varghese N."/>
            <person name="Mikhailova N."/>
            <person name="Stamatis D."/>
            <person name="Reddy T."/>
            <person name="Daum C."/>
            <person name="Shapiro N."/>
            <person name="Ivanova N."/>
            <person name="Kyrpides N."/>
            <person name="Woyke T."/>
        </authorList>
    </citation>
    <scope>NUCLEOTIDE SEQUENCE</scope>
    <source>
        <strain evidence="1">S2T63</strain>
    </source>
</reference>
<evidence type="ECO:0000313" key="1">
    <source>
        <dbReference type="EMBL" id="RLK47635.1"/>
    </source>
</evidence>
<dbReference type="AlphaFoldDB" id="A0A498BVK8"/>
<gene>
    <name evidence="1" type="ORF">C7474_2230</name>
</gene>
<dbReference type="Proteomes" id="UP000273158">
    <property type="component" value="Unassembled WGS sequence"/>
</dbReference>
<proteinExistence type="predicted"/>
<keyword evidence="2" id="KW-1185">Reference proteome</keyword>
<dbReference type="EMBL" id="RCDB01000003">
    <property type="protein sequence ID" value="RLK47635.1"/>
    <property type="molecule type" value="Genomic_DNA"/>
</dbReference>
<name>A0A498BVK8_9MICO</name>
<evidence type="ECO:0000313" key="2">
    <source>
        <dbReference type="Proteomes" id="UP000273158"/>
    </source>
</evidence>
<reference evidence="1" key="1">
    <citation type="journal article" date="2015" name="Stand. Genomic Sci.">
        <title>Genomic Encyclopedia of Bacterial and Archaeal Type Strains, Phase III: the genomes of soil and plant-associated and newly described type strains.</title>
        <authorList>
            <person name="Whitman W.B."/>
            <person name="Woyke T."/>
            <person name="Klenk H.P."/>
            <person name="Zhou Y."/>
            <person name="Lilburn T.G."/>
            <person name="Beck B.J."/>
            <person name="De Vos P."/>
            <person name="Vandamme P."/>
            <person name="Eisen J.A."/>
            <person name="Garrity G."/>
            <person name="Hugenholtz P."/>
            <person name="Kyrpides N.C."/>
        </authorList>
    </citation>
    <scope>NUCLEOTIDE SEQUENCE [LARGE SCALE GENOMIC DNA]</scope>
    <source>
        <strain evidence="1">S2T63</strain>
    </source>
</reference>
<organism evidence="1 2">
    <name type="scientific">Microbacterium telephonicum</name>
    <dbReference type="NCBI Taxonomy" id="1714841"/>
    <lineage>
        <taxon>Bacteria</taxon>
        <taxon>Bacillati</taxon>
        <taxon>Actinomycetota</taxon>
        <taxon>Actinomycetes</taxon>
        <taxon>Micrococcales</taxon>
        <taxon>Microbacteriaceae</taxon>
        <taxon>Microbacterium</taxon>
    </lineage>
</organism>
<protein>
    <submittedName>
        <fullName evidence="1">Uncharacterized protein</fullName>
    </submittedName>
</protein>
<comment type="caution">
    <text evidence="1">The sequence shown here is derived from an EMBL/GenBank/DDBJ whole genome shotgun (WGS) entry which is preliminary data.</text>
</comment>
<sequence length="75" mass="8443">MAKLTPRSSPRRAHRAELERKFRDEITADFRAGTIGIENGWLVEYHEPCTRPCTEYGCPPGCGVTPIADLWVGVR</sequence>
<accession>A0A498BVK8</accession>